<evidence type="ECO:0000259" key="2">
    <source>
        <dbReference type="Pfam" id="PF00129"/>
    </source>
</evidence>
<feature type="domain" description="MHC class I-like antigen recognition-like" evidence="2">
    <location>
        <begin position="16"/>
        <end position="102"/>
    </location>
</feature>
<reference evidence="3" key="2">
    <citation type="submission" date="2025-08" db="UniProtKB">
        <authorList>
            <consortium name="Ensembl"/>
        </authorList>
    </citation>
    <scope>IDENTIFICATION</scope>
</reference>
<sequence>MMSLFAQTVAEQQIPERHSLYYVYTALSKPVAAPGIFEFVAMGLLDDRQIDYYNSRDKVKVPKQDWMKERNTKDYWDKGTQSRRSKDDCHCEAHHTVTQQNVSSAFNHHPE</sequence>
<dbReference type="Gene3D" id="3.30.500.10">
    <property type="entry name" value="MHC class I-like antigen recognition-like"/>
    <property type="match status" value="1"/>
</dbReference>
<dbReference type="PANTHER" id="PTHR16675:SF193">
    <property type="entry name" value="LOC571647 PROTEIN-RELATED"/>
    <property type="match status" value="1"/>
</dbReference>
<dbReference type="GeneTree" id="ENSGT01060000248670"/>
<evidence type="ECO:0000256" key="1">
    <source>
        <dbReference type="ARBA" id="ARBA00023180"/>
    </source>
</evidence>
<keyword evidence="1" id="KW-0325">Glycoprotein</keyword>
<dbReference type="GO" id="GO:0005615">
    <property type="term" value="C:extracellular space"/>
    <property type="evidence" value="ECO:0007669"/>
    <property type="project" value="TreeGrafter"/>
</dbReference>
<protein>
    <recommendedName>
        <fullName evidence="2">MHC class I-like antigen recognition-like domain-containing protein</fullName>
    </recommendedName>
</protein>
<dbReference type="GO" id="GO:0006955">
    <property type="term" value="P:immune response"/>
    <property type="evidence" value="ECO:0007669"/>
    <property type="project" value="TreeGrafter"/>
</dbReference>
<dbReference type="InterPro" id="IPR050208">
    <property type="entry name" value="MHC_class-I_related"/>
</dbReference>
<accession>A0AAY4DUM1</accession>
<reference evidence="3 4" key="1">
    <citation type="submission" date="2020-06" db="EMBL/GenBank/DDBJ databases">
        <authorList>
            <consortium name="Wellcome Sanger Institute Data Sharing"/>
        </authorList>
    </citation>
    <scope>NUCLEOTIDE SEQUENCE [LARGE SCALE GENOMIC DNA]</scope>
</reference>
<dbReference type="AlphaFoldDB" id="A0AAY4DUM1"/>
<proteinExistence type="predicted"/>
<dbReference type="Ensembl" id="ENSDCDT00010058494.1">
    <property type="protein sequence ID" value="ENSDCDP00010048166.1"/>
    <property type="gene ID" value="ENSDCDG00010029076.1"/>
</dbReference>
<dbReference type="InterPro" id="IPR011162">
    <property type="entry name" value="MHC_I/II-like_Ag-recog"/>
</dbReference>
<evidence type="ECO:0000313" key="4">
    <source>
        <dbReference type="Proteomes" id="UP000694580"/>
    </source>
</evidence>
<organism evidence="3 4">
    <name type="scientific">Denticeps clupeoides</name>
    <name type="common">denticle herring</name>
    <dbReference type="NCBI Taxonomy" id="299321"/>
    <lineage>
        <taxon>Eukaryota</taxon>
        <taxon>Metazoa</taxon>
        <taxon>Chordata</taxon>
        <taxon>Craniata</taxon>
        <taxon>Vertebrata</taxon>
        <taxon>Euteleostomi</taxon>
        <taxon>Actinopterygii</taxon>
        <taxon>Neopterygii</taxon>
        <taxon>Teleostei</taxon>
        <taxon>Clupei</taxon>
        <taxon>Clupeiformes</taxon>
        <taxon>Denticipitoidei</taxon>
        <taxon>Denticipitidae</taxon>
        <taxon>Denticeps</taxon>
    </lineage>
</organism>
<evidence type="ECO:0000313" key="3">
    <source>
        <dbReference type="Ensembl" id="ENSDCDP00010048166.1"/>
    </source>
</evidence>
<dbReference type="InterPro" id="IPR037055">
    <property type="entry name" value="MHC_I-like_Ag-recog_sf"/>
</dbReference>
<dbReference type="InterPro" id="IPR011161">
    <property type="entry name" value="MHC_I-like_Ag-recog"/>
</dbReference>
<keyword evidence="4" id="KW-1185">Reference proteome</keyword>
<name>A0AAY4DUM1_9TELE</name>
<dbReference type="Proteomes" id="UP000694580">
    <property type="component" value="Chromosome 20"/>
</dbReference>
<dbReference type="GO" id="GO:0009897">
    <property type="term" value="C:external side of plasma membrane"/>
    <property type="evidence" value="ECO:0007669"/>
    <property type="project" value="TreeGrafter"/>
</dbReference>
<dbReference type="PANTHER" id="PTHR16675">
    <property type="entry name" value="MHC CLASS I-RELATED"/>
    <property type="match status" value="1"/>
</dbReference>
<reference evidence="3" key="3">
    <citation type="submission" date="2025-09" db="UniProtKB">
        <authorList>
            <consortium name="Ensembl"/>
        </authorList>
    </citation>
    <scope>IDENTIFICATION</scope>
</reference>
<dbReference type="Pfam" id="PF00129">
    <property type="entry name" value="MHC_I"/>
    <property type="match status" value="1"/>
</dbReference>
<dbReference type="SUPFAM" id="SSF54452">
    <property type="entry name" value="MHC antigen-recognition domain"/>
    <property type="match status" value="1"/>
</dbReference>